<dbReference type="GO" id="GO:0046872">
    <property type="term" value="F:metal ion binding"/>
    <property type="evidence" value="ECO:0007669"/>
    <property type="project" value="UniProtKB-KW"/>
</dbReference>
<evidence type="ECO:0000259" key="14">
    <source>
        <dbReference type="Pfam" id="PF02709"/>
    </source>
</evidence>
<dbReference type="AlphaFoldDB" id="T1KBP1"/>
<dbReference type="Gene3D" id="3.90.550.10">
    <property type="entry name" value="Spore Coat Polysaccharide Biosynthesis Protein SpsA, Chain A"/>
    <property type="match status" value="1"/>
</dbReference>
<dbReference type="InterPro" id="IPR029044">
    <property type="entry name" value="Nucleotide-diphossugar_trans"/>
</dbReference>
<dbReference type="GO" id="GO:0005794">
    <property type="term" value="C:Golgi apparatus"/>
    <property type="evidence" value="ECO:0007669"/>
    <property type="project" value="TreeGrafter"/>
</dbReference>
<evidence type="ECO:0000256" key="9">
    <source>
        <dbReference type="ARBA" id="ARBA00023136"/>
    </source>
</evidence>
<evidence type="ECO:0000256" key="6">
    <source>
        <dbReference type="ARBA" id="ARBA00022692"/>
    </source>
</evidence>
<dbReference type="PRINTS" id="PR00169">
    <property type="entry name" value="KCHANNEL"/>
</dbReference>
<feature type="domain" description="Galactosyltransferase C-terminal" evidence="14">
    <location>
        <begin position="197"/>
        <end position="256"/>
    </location>
</feature>
<keyword evidence="5" id="KW-0808">Transferase</keyword>
<dbReference type="GO" id="GO:0005249">
    <property type="term" value="F:voltage-gated potassium channel activity"/>
    <property type="evidence" value="ECO:0007669"/>
    <property type="project" value="InterPro"/>
</dbReference>
<sequence>MVIMFLLERKKFSDSWLNCMPRDTFEPILYYYQSNGKLRRPMNVPLDIFLEEIRFYQLGSLAIDKFKAEEGFAPRSKEAPLPKGDFQRKLWLLFEHPESSQGARVVAIISVIVIIVSIVIFCLETLPQFKHYKIFKIGNYTKVWEDDSPAMTEPFFIIESFCIIWFCLELLIRLCTCPSKAKFLKVILSSVTIEPCEASTHAGGLFAIAKDYFLELGTYDPGLLVWGGENFELSLKVWQCGGNLLWVPCSRVGHVYRPFMPYSFGSLANKRKGPLIITNYKRVIEVWWDQQFKDYFYTREPLATFYDPGDFSAQLAIKDKLQCKSFKWFMDRIGHVVYKHFPPLPKNVHWGEIRNKVNNKCLDTGSSAPPRTVHLSQCHSSGGNQLF</sequence>
<evidence type="ECO:0000256" key="2">
    <source>
        <dbReference type="ARBA" id="ARBA00004141"/>
    </source>
</evidence>
<evidence type="ECO:0000256" key="10">
    <source>
        <dbReference type="ARBA" id="ARBA00023157"/>
    </source>
</evidence>
<dbReference type="SUPFAM" id="SSF50370">
    <property type="entry name" value="Ricin B-like lectins"/>
    <property type="match status" value="1"/>
</dbReference>
<keyword evidence="9 12" id="KW-0472">Membrane</keyword>
<evidence type="ECO:0000256" key="1">
    <source>
        <dbReference type="ARBA" id="ARBA00001936"/>
    </source>
</evidence>
<keyword evidence="8 12" id="KW-1133">Transmembrane helix</keyword>
<evidence type="ECO:0000313" key="15">
    <source>
        <dbReference type="EnsemblMetazoa" id="tetur08g04770.1"/>
    </source>
</evidence>
<dbReference type="InterPro" id="IPR035992">
    <property type="entry name" value="Ricin_B-like_lectins"/>
</dbReference>
<dbReference type="Gene3D" id="1.20.120.350">
    <property type="entry name" value="Voltage-gated potassium channels. Chain C"/>
    <property type="match status" value="1"/>
</dbReference>
<dbReference type="EnsemblMetazoa" id="tetur08g04770.1">
    <property type="protein sequence ID" value="tetur08g04770.1"/>
    <property type="gene ID" value="tetur08g04770"/>
</dbReference>
<dbReference type="PANTHER" id="PTHR11675">
    <property type="entry name" value="N-ACETYLGALACTOSAMINYLTRANSFERASE"/>
    <property type="match status" value="1"/>
</dbReference>
<evidence type="ECO:0000256" key="12">
    <source>
        <dbReference type="SAM" id="Phobius"/>
    </source>
</evidence>
<feature type="transmembrane region" description="Helical" evidence="12">
    <location>
        <begin position="105"/>
        <end position="126"/>
    </location>
</feature>
<dbReference type="InterPro" id="IPR027791">
    <property type="entry name" value="Galactosyl_T_C"/>
</dbReference>
<dbReference type="InterPro" id="IPR003972">
    <property type="entry name" value="K_chnl_volt-dep_Kv1"/>
</dbReference>
<evidence type="ECO:0000256" key="4">
    <source>
        <dbReference type="ARBA" id="ARBA00022676"/>
    </source>
</evidence>
<dbReference type="InterPro" id="IPR003131">
    <property type="entry name" value="T1-type_BTB"/>
</dbReference>
<accession>T1KBP1</accession>
<keyword evidence="7" id="KW-0479">Metal-binding</keyword>
<proteinExistence type="predicted"/>
<dbReference type="Pfam" id="PF02709">
    <property type="entry name" value="Glyco_transf_7C"/>
    <property type="match status" value="1"/>
</dbReference>
<dbReference type="SUPFAM" id="SSF54695">
    <property type="entry name" value="POZ domain"/>
    <property type="match status" value="1"/>
</dbReference>
<keyword evidence="11" id="KW-0464">Manganese</keyword>
<dbReference type="PROSITE" id="PS50231">
    <property type="entry name" value="RICIN_B_LECTIN"/>
    <property type="match status" value="1"/>
</dbReference>
<dbReference type="SUPFAM" id="SSF81324">
    <property type="entry name" value="Voltage-gated potassium channels"/>
    <property type="match status" value="1"/>
</dbReference>
<comment type="cofactor">
    <cofactor evidence="1">
        <name>Mn(2+)</name>
        <dbReference type="ChEBI" id="CHEBI:29035"/>
    </cofactor>
</comment>
<reference evidence="16" key="1">
    <citation type="submission" date="2011-08" db="EMBL/GenBank/DDBJ databases">
        <authorList>
            <person name="Rombauts S."/>
        </authorList>
    </citation>
    <scope>NUCLEOTIDE SEQUENCE</scope>
    <source>
        <strain evidence="16">London</strain>
    </source>
</reference>
<keyword evidence="4" id="KW-0328">Glycosyltransferase</keyword>
<evidence type="ECO:0000256" key="8">
    <source>
        <dbReference type="ARBA" id="ARBA00022989"/>
    </source>
</evidence>
<dbReference type="InterPro" id="IPR027359">
    <property type="entry name" value="Volt_channel_dom_sf"/>
</dbReference>
<evidence type="ECO:0000256" key="5">
    <source>
        <dbReference type="ARBA" id="ARBA00022679"/>
    </source>
</evidence>
<evidence type="ECO:0000256" key="11">
    <source>
        <dbReference type="ARBA" id="ARBA00023211"/>
    </source>
</evidence>
<dbReference type="Gene3D" id="3.30.710.10">
    <property type="entry name" value="Potassium Channel Kv1.1, Chain A"/>
    <property type="match status" value="1"/>
</dbReference>
<reference evidence="15" key="2">
    <citation type="submission" date="2015-06" db="UniProtKB">
        <authorList>
            <consortium name="EnsemblMetazoa"/>
        </authorList>
    </citation>
    <scope>IDENTIFICATION</scope>
</reference>
<dbReference type="InterPro" id="IPR011333">
    <property type="entry name" value="SKP1/BTB/POZ_sf"/>
</dbReference>
<dbReference type="GO" id="GO:0008076">
    <property type="term" value="C:voltage-gated potassium channel complex"/>
    <property type="evidence" value="ECO:0007669"/>
    <property type="project" value="InterPro"/>
</dbReference>
<dbReference type="HOGENOM" id="CLU_753008_0_0_1"/>
<dbReference type="eggNOG" id="KOG3737">
    <property type="taxonomic scope" value="Eukaryota"/>
</dbReference>
<feature type="transmembrane region" description="Helical" evidence="12">
    <location>
        <begin position="155"/>
        <end position="175"/>
    </location>
</feature>
<feature type="domain" description="Potassium channel tetramerisation-type BTB" evidence="13">
    <location>
        <begin position="22"/>
        <end position="65"/>
    </location>
</feature>
<dbReference type="GO" id="GO:0051260">
    <property type="term" value="P:protein homooligomerization"/>
    <property type="evidence" value="ECO:0007669"/>
    <property type="project" value="InterPro"/>
</dbReference>
<dbReference type="GO" id="GO:0004653">
    <property type="term" value="F:polypeptide N-acetylgalactosaminyltransferase activity"/>
    <property type="evidence" value="ECO:0007669"/>
    <property type="project" value="TreeGrafter"/>
</dbReference>
<dbReference type="Proteomes" id="UP000015104">
    <property type="component" value="Unassembled WGS sequence"/>
</dbReference>
<comment type="subcellular location">
    <subcellularLocation>
        <location evidence="2">Membrane</location>
        <topology evidence="2">Multi-pass membrane protein</topology>
    </subcellularLocation>
</comment>
<dbReference type="Pfam" id="PF02214">
    <property type="entry name" value="BTB_2"/>
    <property type="match status" value="1"/>
</dbReference>
<keyword evidence="16" id="KW-1185">Reference proteome</keyword>
<comment type="pathway">
    <text evidence="3">Protein modification; protein glycosylation.</text>
</comment>
<keyword evidence="10" id="KW-1015">Disulfide bond</keyword>
<dbReference type="Gene3D" id="2.80.10.50">
    <property type="match status" value="1"/>
</dbReference>
<evidence type="ECO:0000259" key="13">
    <source>
        <dbReference type="Pfam" id="PF02214"/>
    </source>
</evidence>
<evidence type="ECO:0000313" key="16">
    <source>
        <dbReference type="Proteomes" id="UP000015104"/>
    </source>
</evidence>
<name>T1KBP1_TETUR</name>
<dbReference type="PANTHER" id="PTHR11675:SF68">
    <property type="entry name" value="N-ACETYLGALACTOSAMINYLTRANSFERASE 7"/>
    <property type="match status" value="1"/>
</dbReference>
<dbReference type="PRINTS" id="PR01496">
    <property type="entry name" value="SHAKERCHANEL"/>
</dbReference>
<dbReference type="SUPFAM" id="SSF53448">
    <property type="entry name" value="Nucleotide-diphospho-sugar transferases"/>
    <property type="match status" value="1"/>
</dbReference>
<keyword evidence="6 12" id="KW-0812">Transmembrane</keyword>
<evidence type="ECO:0000256" key="3">
    <source>
        <dbReference type="ARBA" id="ARBA00004922"/>
    </source>
</evidence>
<evidence type="ECO:0000256" key="7">
    <source>
        <dbReference type="ARBA" id="ARBA00022723"/>
    </source>
</evidence>
<protein>
    <submittedName>
        <fullName evidence="15">Uncharacterized protein</fullName>
    </submittedName>
</protein>
<organism evidence="15 16">
    <name type="scientific">Tetranychus urticae</name>
    <name type="common">Two-spotted spider mite</name>
    <dbReference type="NCBI Taxonomy" id="32264"/>
    <lineage>
        <taxon>Eukaryota</taxon>
        <taxon>Metazoa</taxon>
        <taxon>Ecdysozoa</taxon>
        <taxon>Arthropoda</taxon>
        <taxon>Chelicerata</taxon>
        <taxon>Arachnida</taxon>
        <taxon>Acari</taxon>
        <taxon>Acariformes</taxon>
        <taxon>Trombidiformes</taxon>
        <taxon>Prostigmata</taxon>
        <taxon>Eleutherengona</taxon>
        <taxon>Raphignathae</taxon>
        <taxon>Tetranychoidea</taxon>
        <taxon>Tetranychidae</taxon>
        <taxon>Tetranychus</taxon>
    </lineage>
</organism>
<dbReference type="eggNOG" id="KOG1545">
    <property type="taxonomic scope" value="Eukaryota"/>
</dbReference>
<dbReference type="GO" id="GO:0006493">
    <property type="term" value="P:protein O-linked glycosylation"/>
    <property type="evidence" value="ECO:0007669"/>
    <property type="project" value="TreeGrafter"/>
</dbReference>
<dbReference type="EMBL" id="CAEY01001954">
    <property type="status" value="NOT_ANNOTATED_CDS"/>
    <property type="molecule type" value="Genomic_DNA"/>
</dbReference>